<dbReference type="AlphaFoldDB" id="A0A6A4GBZ9"/>
<dbReference type="EMBL" id="ML770838">
    <property type="protein sequence ID" value="KAE9382935.1"/>
    <property type="molecule type" value="Genomic_DNA"/>
</dbReference>
<feature type="region of interest" description="Disordered" evidence="1">
    <location>
        <begin position="141"/>
        <end position="171"/>
    </location>
</feature>
<gene>
    <name evidence="2" type="ORF">BT96DRAFT_1009846</name>
</gene>
<proteinExistence type="predicted"/>
<dbReference type="Proteomes" id="UP000799118">
    <property type="component" value="Unassembled WGS sequence"/>
</dbReference>
<evidence type="ECO:0000256" key="1">
    <source>
        <dbReference type="SAM" id="MobiDB-lite"/>
    </source>
</evidence>
<feature type="region of interest" description="Disordered" evidence="1">
    <location>
        <begin position="106"/>
        <end position="128"/>
    </location>
</feature>
<evidence type="ECO:0000313" key="3">
    <source>
        <dbReference type="Proteomes" id="UP000799118"/>
    </source>
</evidence>
<organism evidence="2 3">
    <name type="scientific">Gymnopus androsaceus JB14</name>
    <dbReference type="NCBI Taxonomy" id="1447944"/>
    <lineage>
        <taxon>Eukaryota</taxon>
        <taxon>Fungi</taxon>
        <taxon>Dikarya</taxon>
        <taxon>Basidiomycota</taxon>
        <taxon>Agaricomycotina</taxon>
        <taxon>Agaricomycetes</taxon>
        <taxon>Agaricomycetidae</taxon>
        <taxon>Agaricales</taxon>
        <taxon>Marasmiineae</taxon>
        <taxon>Omphalotaceae</taxon>
        <taxon>Gymnopus</taxon>
    </lineage>
</organism>
<feature type="compositionally biased region" description="Acidic residues" evidence="1">
    <location>
        <begin position="158"/>
        <end position="171"/>
    </location>
</feature>
<sequence>MRPKNKDKLLCSQFNCQFPRDGTSNANHAMLYHSKRHKIMFEGKSYEIVVRPDGKTPCPCGKEGHARYKWALVLQMCKLESHPDEDDQTYADIAPQVSVPLANDLEVATPPQPPLLPDIATSSKSELPVGEDFMQVDTTLEGDEPIDSNDNHLNGQSEDVEEDEDDDYISDEEEEPLVEDFPMSSLDASVLSGQSEEEIRSWLAVYGIMVDSLHRMIICVECGGVAQFHEIVPHKHKSHFSNSTFTLPETRLPPAEKILAAIASLGGSEPSRPDPANGPFSPIPGVEVVSKGRKCTVDGCVGRVFPHQRRLREHQQLDHPELPVHKRSRDIVPCQALSLFRGKNRIFIEVTEPELPVFDGLSQFRDAADKMDLFAVDAIYVQAEHESEKGPVLSQTRWDELLVDVDFRSLRRTAQFEYLSRQADFARLYPAVKSYFAEIVPRISSLPVLTRRYVLDPRAAVPQNKPFRAPQEASTVLRYSVQISNFLGFLITHLIHPLANFPVPLHSTVQTALHELLSNLRLESVLQSELQALIHRALWLLLEHPSMEYLRNDRMCPFTRFLELAL</sequence>
<keyword evidence="3" id="KW-1185">Reference proteome</keyword>
<reference evidence="2" key="1">
    <citation type="journal article" date="2019" name="Environ. Microbiol.">
        <title>Fungal ecological strategies reflected in gene transcription - a case study of two litter decomposers.</title>
        <authorList>
            <person name="Barbi F."/>
            <person name="Kohler A."/>
            <person name="Barry K."/>
            <person name="Baskaran P."/>
            <person name="Daum C."/>
            <person name="Fauchery L."/>
            <person name="Ihrmark K."/>
            <person name="Kuo A."/>
            <person name="LaButti K."/>
            <person name="Lipzen A."/>
            <person name="Morin E."/>
            <person name="Grigoriev I.V."/>
            <person name="Henrissat B."/>
            <person name="Lindahl B."/>
            <person name="Martin F."/>
        </authorList>
    </citation>
    <scope>NUCLEOTIDE SEQUENCE</scope>
    <source>
        <strain evidence="2">JB14</strain>
    </source>
</reference>
<evidence type="ECO:0000313" key="2">
    <source>
        <dbReference type="EMBL" id="KAE9382935.1"/>
    </source>
</evidence>
<protein>
    <submittedName>
        <fullName evidence="2">Uncharacterized protein</fullName>
    </submittedName>
</protein>
<name>A0A6A4GBZ9_9AGAR</name>
<dbReference type="OrthoDB" id="3063535at2759"/>
<accession>A0A6A4GBZ9</accession>